<comment type="similarity">
    <text evidence="1">Belongs to the YciI family.</text>
</comment>
<dbReference type="InterPro" id="IPR006115">
    <property type="entry name" value="6PGDH_NADP-bd"/>
</dbReference>
<gene>
    <name evidence="7" type="ORF">KB449_33905</name>
</gene>
<dbReference type="InterPro" id="IPR008927">
    <property type="entry name" value="6-PGluconate_DH-like_C_sf"/>
</dbReference>
<protein>
    <submittedName>
        <fullName evidence="7">NAD(P)-binding domain-containing protein</fullName>
    </submittedName>
</protein>
<evidence type="ECO:0000259" key="6">
    <source>
        <dbReference type="Pfam" id="PF14833"/>
    </source>
</evidence>
<dbReference type="Pfam" id="PF14833">
    <property type="entry name" value="NAD_binding_11"/>
    <property type="match status" value="1"/>
</dbReference>
<dbReference type="PANTHER" id="PTHR22981:SF7">
    <property type="entry name" value="3-HYDROXYISOBUTYRATE DEHYDROGENASE, MITOCHONDRIAL"/>
    <property type="match status" value="1"/>
</dbReference>
<reference evidence="7" key="1">
    <citation type="submission" date="2023-04" db="EMBL/GenBank/DDBJ databases">
        <title>Comparative genomic analysis of Cohnella hashimotonis sp. nov., isolated from the International Space Station.</title>
        <authorList>
            <person name="Venkateswaran K."/>
            <person name="Simpson A."/>
        </authorList>
    </citation>
    <scope>NUCLEOTIDE SEQUENCE</scope>
    <source>
        <strain evidence="7">F6_2S_P_1</strain>
    </source>
</reference>
<evidence type="ECO:0000313" key="8">
    <source>
        <dbReference type="Proteomes" id="UP001161691"/>
    </source>
</evidence>
<dbReference type="Gene3D" id="1.10.1040.10">
    <property type="entry name" value="N-(1-d-carboxylethyl)-l-norvaline Dehydrogenase, domain 2"/>
    <property type="match status" value="1"/>
</dbReference>
<dbReference type="EMBL" id="JAGRPV010000001">
    <property type="protein sequence ID" value="MDI4649973.1"/>
    <property type="molecule type" value="Genomic_DNA"/>
</dbReference>
<feature type="domain" description="6-phosphogluconate dehydrogenase NADP-binding" evidence="4">
    <location>
        <begin position="35"/>
        <end position="194"/>
    </location>
</feature>
<keyword evidence="3" id="KW-0520">NAD</keyword>
<evidence type="ECO:0000256" key="3">
    <source>
        <dbReference type="ARBA" id="ARBA00023027"/>
    </source>
</evidence>
<dbReference type="InterPro" id="IPR029154">
    <property type="entry name" value="HIBADH-like_NADP-bd"/>
</dbReference>
<evidence type="ECO:0000259" key="5">
    <source>
        <dbReference type="Pfam" id="PF03795"/>
    </source>
</evidence>
<comment type="caution">
    <text evidence="7">The sequence shown here is derived from an EMBL/GenBank/DDBJ whole genome shotgun (WGS) entry which is preliminary data.</text>
</comment>
<feature type="domain" description="YCII-related" evidence="5">
    <location>
        <begin position="343"/>
        <end position="409"/>
    </location>
</feature>
<dbReference type="InterPro" id="IPR005545">
    <property type="entry name" value="YCII"/>
</dbReference>
<keyword evidence="2" id="KW-0560">Oxidoreductase</keyword>
<dbReference type="InterPro" id="IPR011008">
    <property type="entry name" value="Dimeric_a/b-barrel"/>
</dbReference>
<dbReference type="PROSITE" id="PS00895">
    <property type="entry name" value="3_HYDROXYISOBUT_DH"/>
    <property type="match status" value="1"/>
</dbReference>
<accession>A0ABT6TUU9</accession>
<dbReference type="Gene3D" id="3.40.50.720">
    <property type="entry name" value="NAD(P)-binding Rossmann-like Domain"/>
    <property type="match status" value="1"/>
</dbReference>
<dbReference type="Gene3D" id="3.30.70.1060">
    <property type="entry name" value="Dimeric alpha+beta barrel"/>
    <property type="match status" value="1"/>
</dbReference>
<proteinExistence type="inferred from homology"/>
<dbReference type="SUPFAM" id="SSF51735">
    <property type="entry name" value="NAD(P)-binding Rossmann-fold domains"/>
    <property type="match status" value="1"/>
</dbReference>
<organism evidence="7 8">
    <name type="scientific">Cohnella hashimotonis</name>
    <dbReference type="NCBI Taxonomy" id="2826895"/>
    <lineage>
        <taxon>Bacteria</taxon>
        <taxon>Bacillati</taxon>
        <taxon>Bacillota</taxon>
        <taxon>Bacilli</taxon>
        <taxon>Bacillales</taxon>
        <taxon>Paenibacillaceae</taxon>
        <taxon>Cohnella</taxon>
    </lineage>
</organism>
<sequence>MPGGGRGQLGPYRAQCRKADQDENITPRSVIDLKKIGFIGLGNMGLPMAENLIKAGYEVYGLNRSKPAEERLAASGGRTGLDRAQLAAEMDLIVTCLPMPADVEEVYLGTDGLIALGREGLILADCSTVGPALSRKIGAAAAERSIRFLDAPVSGGTTGAAAGTLSIMVGGDEETFRVAQQVLAAMGKQIDRVGPVGSGSVVKLVNQLMVGIHTQAVSEALALGRKAGLDEEQLVNVLLASFASSRILDRHYNNHIGPGRFEAGFAIKLLAKDLTLAAELAAQSGVGLSAGRRVKGLLDGAVRDGFAEQDMAAMLNYQLRRDEPGEPIKHFAVFLPMKDPELSVKHREEHLQFLAERRAEGKLHANGRFVDGAGGLVIYKARSLEEAEAWVKQDPYVVLGARGYEIHEWDIVLAEEA</sequence>
<evidence type="ECO:0000313" key="7">
    <source>
        <dbReference type="EMBL" id="MDI4649973.1"/>
    </source>
</evidence>
<dbReference type="Pfam" id="PF03446">
    <property type="entry name" value="NAD_binding_2"/>
    <property type="match status" value="1"/>
</dbReference>
<dbReference type="SUPFAM" id="SSF48179">
    <property type="entry name" value="6-phosphogluconate dehydrogenase C-terminal domain-like"/>
    <property type="match status" value="1"/>
</dbReference>
<dbReference type="PANTHER" id="PTHR22981">
    <property type="entry name" value="3-HYDROXYISOBUTYRATE DEHYDROGENASE-RELATED"/>
    <property type="match status" value="1"/>
</dbReference>
<evidence type="ECO:0000256" key="1">
    <source>
        <dbReference type="ARBA" id="ARBA00007689"/>
    </source>
</evidence>
<dbReference type="Pfam" id="PF03795">
    <property type="entry name" value="YCII"/>
    <property type="match status" value="1"/>
</dbReference>
<feature type="domain" description="3-hydroxyisobutyrate dehydrogenase-like NAD-binding" evidence="6">
    <location>
        <begin position="197"/>
        <end position="317"/>
    </location>
</feature>
<dbReference type="InterPro" id="IPR002204">
    <property type="entry name" value="3-OH-isobutyrate_DH-rel_CS"/>
</dbReference>
<evidence type="ECO:0000259" key="4">
    <source>
        <dbReference type="Pfam" id="PF03446"/>
    </source>
</evidence>
<dbReference type="Proteomes" id="UP001161691">
    <property type="component" value="Unassembled WGS sequence"/>
</dbReference>
<dbReference type="InterPro" id="IPR036291">
    <property type="entry name" value="NAD(P)-bd_dom_sf"/>
</dbReference>
<dbReference type="SUPFAM" id="SSF54909">
    <property type="entry name" value="Dimeric alpha+beta barrel"/>
    <property type="match status" value="1"/>
</dbReference>
<evidence type="ECO:0000256" key="2">
    <source>
        <dbReference type="ARBA" id="ARBA00023002"/>
    </source>
</evidence>
<dbReference type="InterPro" id="IPR013328">
    <property type="entry name" value="6PGD_dom2"/>
</dbReference>
<name>A0ABT6TUU9_9BACL</name>
<dbReference type="RefSeq" id="WP_282912574.1">
    <property type="nucleotide sequence ID" value="NZ_JAGRPV010000001.1"/>
</dbReference>
<keyword evidence="8" id="KW-1185">Reference proteome</keyword>